<sequence length="232" mass="24860">MGNVSTTLFVISNRGMVLSPLRDQTSAIRSSTPTSGLSCPSCPKTTIECSHSGETKPRPLGPVPQPLVSVVLPVPTQPLSVPTQERPNLGHKVQYHNLWRDQTSAIRSSTPTSGLSCPSCPHTAIKCSHSGETKPRPLGPVPQPLVSVVLPVPTQPLSVPTQERPNLGHSVQYPNLWSQLSFLFHTAIRCSHSGETKPRPLGPVPQPVVSVVLPVPTQPLSVPTQERPNLGH</sequence>
<protein>
    <submittedName>
        <fullName evidence="1">Uncharacterized protein</fullName>
    </submittedName>
</protein>
<dbReference type="EMBL" id="JAWDGP010003624">
    <property type="protein sequence ID" value="KAK3772462.1"/>
    <property type="molecule type" value="Genomic_DNA"/>
</dbReference>
<comment type="caution">
    <text evidence="1">The sequence shown here is derived from an EMBL/GenBank/DDBJ whole genome shotgun (WGS) entry which is preliminary data.</text>
</comment>
<organism evidence="1 2">
    <name type="scientific">Elysia crispata</name>
    <name type="common">lettuce slug</name>
    <dbReference type="NCBI Taxonomy" id="231223"/>
    <lineage>
        <taxon>Eukaryota</taxon>
        <taxon>Metazoa</taxon>
        <taxon>Spiralia</taxon>
        <taxon>Lophotrochozoa</taxon>
        <taxon>Mollusca</taxon>
        <taxon>Gastropoda</taxon>
        <taxon>Heterobranchia</taxon>
        <taxon>Euthyneura</taxon>
        <taxon>Panpulmonata</taxon>
        <taxon>Sacoglossa</taxon>
        <taxon>Placobranchoidea</taxon>
        <taxon>Plakobranchidae</taxon>
        <taxon>Elysia</taxon>
    </lineage>
</organism>
<evidence type="ECO:0000313" key="2">
    <source>
        <dbReference type="Proteomes" id="UP001283361"/>
    </source>
</evidence>
<name>A0AAE0ZNJ6_9GAST</name>
<proteinExistence type="predicted"/>
<keyword evidence="2" id="KW-1185">Reference proteome</keyword>
<evidence type="ECO:0000313" key="1">
    <source>
        <dbReference type="EMBL" id="KAK3772462.1"/>
    </source>
</evidence>
<accession>A0AAE0ZNJ6</accession>
<reference evidence="1" key="1">
    <citation type="journal article" date="2023" name="G3 (Bethesda)">
        <title>A reference genome for the long-term kleptoplast-retaining sea slug Elysia crispata morphotype clarki.</title>
        <authorList>
            <person name="Eastman K.E."/>
            <person name="Pendleton A.L."/>
            <person name="Shaikh M.A."/>
            <person name="Suttiyut T."/>
            <person name="Ogas R."/>
            <person name="Tomko P."/>
            <person name="Gavelis G."/>
            <person name="Widhalm J.R."/>
            <person name="Wisecaver J.H."/>
        </authorList>
    </citation>
    <scope>NUCLEOTIDE SEQUENCE</scope>
    <source>
        <strain evidence="1">ECLA1</strain>
    </source>
</reference>
<gene>
    <name evidence="1" type="ORF">RRG08_031481</name>
</gene>
<dbReference type="AlphaFoldDB" id="A0AAE0ZNJ6"/>
<dbReference type="Proteomes" id="UP001283361">
    <property type="component" value="Unassembled WGS sequence"/>
</dbReference>